<evidence type="ECO:0000313" key="1">
    <source>
        <dbReference type="EMBL" id="OYR87187.1"/>
    </source>
</evidence>
<dbReference type="RefSeq" id="WP_094496182.1">
    <property type="nucleotide sequence ID" value="NZ_NGNV01000055.1"/>
</dbReference>
<dbReference type="AlphaFoldDB" id="A0A256L9G2"/>
<dbReference type="EMBL" id="NGNV01000055">
    <property type="protein sequence ID" value="OYR87187.1"/>
    <property type="molecule type" value="Genomic_DNA"/>
</dbReference>
<protein>
    <submittedName>
        <fullName evidence="2">Uncharacterized protein</fullName>
    </submittedName>
</protein>
<name>A0A256L9G2_9LACO</name>
<proteinExistence type="predicted"/>
<dbReference type="Proteomes" id="UP000216316">
    <property type="component" value="Unassembled WGS sequence"/>
</dbReference>
<reference evidence="3 4" key="3">
    <citation type="submission" date="2017-09" db="EMBL/GenBank/DDBJ databases">
        <title>Tripartite evolution among Lactobacillus johnsonii, Lactobacillus taiwanensis, Lactobacillus reuteri and their rodent host.</title>
        <authorList>
            <person name="Wang T."/>
            <person name="Knowles S."/>
            <person name="Cheng C."/>
        </authorList>
    </citation>
    <scope>NUCLEOTIDE SEQUENCE [LARGE SCALE GENOMIC DNA]</scope>
    <source>
        <strain evidence="2 3">609q</strain>
        <strain evidence="1 4">609u</strain>
    </source>
</reference>
<dbReference type="EMBL" id="NGNX01000062">
    <property type="protein sequence ID" value="OYR90059.1"/>
    <property type="molecule type" value="Genomic_DNA"/>
</dbReference>
<sequence>MSFLKEFLGKFPSSFITKLGSNNWKLSKFFTDGLDQTKDTLEQIDSYRNVDNAEGKALDKLGDKYGVKRGPADDEFYRMMIRSKIANRKGDTTVNGILRTMQNALGIDVKGVKIGPVYHDGKQEPLSLRLSNVPLSFARSEFEQEFMLKQIESIVAVGVRLQDLQFIVPISGKYAVSGGIATAYSFTLDDSKDYDFETHFKGIALGGSLDHTATVSMDDSKDYNHQIVGNYFGGATSSNVTLVKTDDTKDYRHLVQGNASAGASSDGVATVEITDQFDEKFEIKDKTKTGASVGALETYEIE</sequence>
<reference evidence="2 3" key="1">
    <citation type="submission" date="2017-04" db="EMBL/GenBank/DDBJ databases">
        <authorList>
            <person name="Afonso C.L."/>
            <person name="Miller P.J."/>
            <person name="Scott M.A."/>
            <person name="Spackman E."/>
            <person name="Goraichik I."/>
            <person name="Dimitrov K.M."/>
            <person name="Suarez D.L."/>
            <person name="Swayne D.E."/>
        </authorList>
    </citation>
    <scope>NUCLEOTIDE SEQUENCE [LARGE SCALE GENOMIC DNA]</scope>
    <source>
        <strain evidence="2 3">609q</strain>
    </source>
</reference>
<comment type="caution">
    <text evidence="2">The sequence shown here is derived from an EMBL/GenBank/DDBJ whole genome shotgun (WGS) entry which is preliminary data.</text>
</comment>
<gene>
    <name evidence="1" type="ORF">CBF53_09390</name>
    <name evidence="2" type="ORF">CBF70_10450</name>
</gene>
<evidence type="ECO:0000313" key="4">
    <source>
        <dbReference type="Proteomes" id="UP000216316"/>
    </source>
</evidence>
<evidence type="ECO:0000313" key="2">
    <source>
        <dbReference type="EMBL" id="OYR90059.1"/>
    </source>
</evidence>
<keyword evidence="4" id="KW-1185">Reference proteome</keyword>
<reference evidence="1" key="2">
    <citation type="submission" date="2017-05" db="EMBL/GenBank/DDBJ databases">
        <authorList>
            <person name="Lin X.B."/>
            <person name="Stothard P."/>
            <person name="Tasseva G."/>
            <person name="Walter J."/>
        </authorList>
    </citation>
    <scope>NUCLEOTIDE SEQUENCE</scope>
    <source>
        <strain evidence="1">609u</strain>
    </source>
</reference>
<dbReference type="Proteomes" id="UP000215828">
    <property type="component" value="Unassembled WGS sequence"/>
</dbReference>
<evidence type="ECO:0000313" key="3">
    <source>
        <dbReference type="Proteomes" id="UP000215828"/>
    </source>
</evidence>
<accession>A0A256L9G2</accession>
<organism evidence="2 3">
    <name type="scientific">Lactobacillus taiwanensis</name>
    <dbReference type="NCBI Taxonomy" id="508451"/>
    <lineage>
        <taxon>Bacteria</taxon>
        <taxon>Bacillati</taxon>
        <taxon>Bacillota</taxon>
        <taxon>Bacilli</taxon>
        <taxon>Lactobacillales</taxon>
        <taxon>Lactobacillaceae</taxon>
        <taxon>Lactobacillus</taxon>
    </lineage>
</organism>